<accession>A0A6H1ZLQ5</accession>
<proteinExistence type="predicted"/>
<reference evidence="1" key="1">
    <citation type="submission" date="2020-03" db="EMBL/GenBank/DDBJ databases">
        <title>The deep terrestrial virosphere.</title>
        <authorList>
            <person name="Holmfeldt K."/>
            <person name="Nilsson E."/>
            <person name="Simone D."/>
            <person name="Lopez-Fernandez M."/>
            <person name="Wu X."/>
            <person name="de Brujin I."/>
            <person name="Lundin D."/>
            <person name="Andersson A."/>
            <person name="Bertilsson S."/>
            <person name="Dopson M."/>
        </authorList>
    </citation>
    <scope>NUCLEOTIDE SEQUENCE</scope>
    <source>
        <strain evidence="1">TM448A00919</strain>
        <strain evidence="2">TM448B01113</strain>
    </source>
</reference>
<evidence type="ECO:0000313" key="1">
    <source>
        <dbReference type="EMBL" id="QJA48371.1"/>
    </source>
</evidence>
<dbReference type="EMBL" id="MT144706">
    <property type="protein sequence ID" value="QJH97913.1"/>
    <property type="molecule type" value="Genomic_DNA"/>
</dbReference>
<organism evidence="1">
    <name type="scientific">viral metagenome</name>
    <dbReference type="NCBI Taxonomy" id="1070528"/>
    <lineage>
        <taxon>unclassified sequences</taxon>
        <taxon>metagenomes</taxon>
        <taxon>organismal metagenomes</taxon>
    </lineage>
</organism>
<name>A0A6H1ZLQ5_9ZZZZ</name>
<sequence>MNRYEMKSERYNRIIALAELINYNITENGCVGFAFDLRYVYNLPNEADYISAYIWDTLYENHKQVMDNSSLCIKHLSMIGEIN</sequence>
<dbReference type="EMBL" id="MT144081">
    <property type="protein sequence ID" value="QJA48371.1"/>
    <property type="molecule type" value="Genomic_DNA"/>
</dbReference>
<gene>
    <name evidence="1" type="ORF">TM448A00919_0031</name>
    <name evidence="2" type="ORF">TM448B01113_0029</name>
</gene>
<protein>
    <submittedName>
        <fullName evidence="1">Uncharacterized protein</fullName>
    </submittedName>
</protein>
<dbReference type="AlphaFoldDB" id="A0A6H1ZLQ5"/>
<evidence type="ECO:0000313" key="2">
    <source>
        <dbReference type="EMBL" id="QJH97913.1"/>
    </source>
</evidence>